<reference evidence="2 3" key="1">
    <citation type="submission" date="2024-04" db="EMBL/GenBank/DDBJ databases">
        <authorList>
            <person name="Rising A."/>
            <person name="Reimegard J."/>
            <person name="Sonavane S."/>
            <person name="Akerstrom W."/>
            <person name="Nylinder S."/>
            <person name="Hedman E."/>
            <person name="Kallberg Y."/>
        </authorList>
    </citation>
    <scope>NUCLEOTIDE SEQUENCE [LARGE SCALE GENOMIC DNA]</scope>
</reference>
<dbReference type="Proteomes" id="UP001497382">
    <property type="component" value="Unassembled WGS sequence"/>
</dbReference>
<dbReference type="EMBL" id="CAXIEN010000026">
    <property type="protein sequence ID" value="CAL1267036.1"/>
    <property type="molecule type" value="Genomic_DNA"/>
</dbReference>
<evidence type="ECO:0000313" key="3">
    <source>
        <dbReference type="Proteomes" id="UP001497382"/>
    </source>
</evidence>
<feature type="compositionally biased region" description="Polar residues" evidence="1">
    <location>
        <begin position="81"/>
        <end position="100"/>
    </location>
</feature>
<feature type="compositionally biased region" description="Acidic residues" evidence="1">
    <location>
        <begin position="310"/>
        <end position="325"/>
    </location>
</feature>
<protein>
    <submittedName>
        <fullName evidence="2">Uncharacterized protein</fullName>
    </submittedName>
</protein>
<sequence length="369" mass="41261">MGNQAHNENGRGAYEDIMENQGNTIPQENANDRRLRTRQRRRLRRAHLTRSQSAPISFRRPWEPPQYHPDNGVQEAERANSSDNGVLQAVTDSPYHSENGVQEAGNASPYHSDNGVQEAGSDSPHHSDNGVQEARSENPYHSDNGVQEARSESPPWQPAALNTFRRPEEVQKGESSAGNMGAWNANPIRNCSAFQSYQLISPGQSEGALLNRNGQQNSEQYESTDAALNGVENKNSDQFDGGDAVLNGNENQNSDKSQSADVVVNGSVNKNSEQFEGMDEVKDEDENEVNQELENIDVQQCIENGFYGQEDSETPIPDEDEEYEDKSENEYEKNRKDDREDYDKDTDGDPDDIPPTGTVYEISIYLYNL</sequence>
<feature type="compositionally biased region" description="Basic and acidic residues" evidence="1">
    <location>
        <begin position="123"/>
        <end position="140"/>
    </location>
</feature>
<feature type="compositionally biased region" description="Acidic residues" evidence="1">
    <location>
        <begin position="276"/>
        <end position="295"/>
    </location>
</feature>
<keyword evidence="3" id="KW-1185">Reference proteome</keyword>
<accession>A0AAV1Z9Q8</accession>
<name>A0AAV1Z9Q8_9ARAC</name>
<organism evidence="2 3">
    <name type="scientific">Larinioides sclopetarius</name>
    <dbReference type="NCBI Taxonomy" id="280406"/>
    <lineage>
        <taxon>Eukaryota</taxon>
        <taxon>Metazoa</taxon>
        <taxon>Ecdysozoa</taxon>
        <taxon>Arthropoda</taxon>
        <taxon>Chelicerata</taxon>
        <taxon>Arachnida</taxon>
        <taxon>Araneae</taxon>
        <taxon>Araneomorphae</taxon>
        <taxon>Entelegynae</taxon>
        <taxon>Araneoidea</taxon>
        <taxon>Araneidae</taxon>
        <taxon>Larinioides</taxon>
    </lineage>
</organism>
<dbReference type="AlphaFoldDB" id="A0AAV1Z9Q8"/>
<proteinExistence type="predicted"/>
<comment type="caution">
    <text evidence="2">The sequence shown here is derived from an EMBL/GenBank/DDBJ whole genome shotgun (WGS) entry which is preliminary data.</text>
</comment>
<evidence type="ECO:0000256" key="1">
    <source>
        <dbReference type="SAM" id="MobiDB-lite"/>
    </source>
</evidence>
<evidence type="ECO:0000313" key="2">
    <source>
        <dbReference type="EMBL" id="CAL1267036.1"/>
    </source>
</evidence>
<feature type="region of interest" description="Disordered" evidence="1">
    <location>
        <begin position="1"/>
        <end position="159"/>
    </location>
</feature>
<feature type="compositionally biased region" description="Polar residues" evidence="1">
    <location>
        <begin position="248"/>
        <end position="274"/>
    </location>
</feature>
<feature type="region of interest" description="Disordered" evidence="1">
    <location>
        <begin position="231"/>
        <end position="357"/>
    </location>
</feature>
<feature type="compositionally biased region" description="Basic residues" evidence="1">
    <location>
        <begin position="35"/>
        <end position="48"/>
    </location>
</feature>
<feature type="compositionally biased region" description="Polar residues" evidence="1">
    <location>
        <begin position="20"/>
        <end position="29"/>
    </location>
</feature>
<gene>
    <name evidence="2" type="ORF">LARSCL_LOCUS3420</name>
</gene>
<feature type="compositionally biased region" description="Basic and acidic residues" evidence="1">
    <location>
        <begin position="326"/>
        <end position="347"/>
    </location>
</feature>